<feature type="compositionally biased region" description="Acidic residues" evidence="1">
    <location>
        <begin position="115"/>
        <end position="124"/>
    </location>
</feature>
<evidence type="ECO:0000259" key="4">
    <source>
        <dbReference type="Pfam" id="PF20674"/>
    </source>
</evidence>
<feature type="signal peptide" evidence="3">
    <location>
        <begin position="1"/>
        <end position="36"/>
    </location>
</feature>
<protein>
    <recommendedName>
        <fullName evidence="4">SpaA-like prealbumin fold domain-containing protein</fullName>
    </recommendedName>
</protein>
<dbReference type="EMBL" id="AGWN01000001">
    <property type="protein sequence ID" value="EPD31392.1"/>
    <property type="molecule type" value="Genomic_DNA"/>
</dbReference>
<feature type="region of interest" description="Disordered" evidence="1">
    <location>
        <begin position="35"/>
        <end position="142"/>
    </location>
</feature>
<dbReference type="Proteomes" id="UP000014387">
    <property type="component" value="Unassembled WGS sequence"/>
</dbReference>
<reference evidence="5 6" key="1">
    <citation type="submission" date="2013-05" db="EMBL/GenBank/DDBJ databases">
        <title>The Genome Sequence of Actinomyces europaeus ACS-120-V-COL10B.</title>
        <authorList>
            <consortium name="The Broad Institute Genomics Platform"/>
            <person name="Earl A."/>
            <person name="Ward D."/>
            <person name="Feldgarden M."/>
            <person name="Gevers D."/>
            <person name="Saerens B."/>
            <person name="Vaneechoutte M."/>
            <person name="Walker B."/>
            <person name="Young S."/>
            <person name="Zeng Q."/>
            <person name="Gargeya S."/>
            <person name="Fitzgerald M."/>
            <person name="Haas B."/>
            <person name="Abouelleil A."/>
            <person name="Allen A.W."/>
            <person name="Alvarado L."/>
            <person name="Arachchi H.M."/>
            <person name="Berlin A.M."/>
            <person name="Chapman S.B."/>
            <person name="Gainer-Dewar J."/>
            <person name="Goldberg J."/>
            <person name="Griggs A."/>
            <person name="Gujja S."/>
            <person name="Hansen M."/>
            <person name="Howarth C."/>
            <person name="Imamovic A."/>
            <person name="Ireland A."/>
            <person name="Larimer J."/>
            <person name="McCowan C."/>
            <person name="Murphy C."/>
            <person name="Pearson M."/>
            <person name="Poon T.W."/>
            <person name="Priest M."/>
            <person name="Roberts A."/>
            <person name="Saif S."/>
            <person name="Shea T."/>
            <person name="Sisk P."/>
            <person name="Sykes S."/>
            <person name="Wortman J."/>
            <person name="Nusbaum C."/>
            <person name="Birren B."/>
        </authorList>
    </citation>
    <scope>NUCLEOTIDE SEQUENCE [LARGE SCALE GENOMIC DNA]</scope>
    <source>
        <strain evidence="5 6">ACS-120-V-Col10b</strain>
    </source>
</reference>
<evidence type="ECO:0000256" key="3">
    <source>
        <dbReference type="SAM" id="SignalP"/>
    </source>
</evidence>
<evidence type="ECO:0000313" key="6">
    <source>
        <dbReference type="Proteomes" id="UP000014387"/>
    </source>
</evidence>
<keyword evidence="6" id="KW-1185">Reference proteome</keyword>
<keyword evidence="2" id="KW-1133">Transmembrane helix</keyword>
<dbReference type="Pfam" id="PF20674">
    <property type="entry name" value="SpaA_3"/>
    <property type="match status" value="1"/>
</dbReference>
<organism evidence="5 6">
    <name type="scientific">Gleimia europaea ACS-120-V-Col10b</name>
    <dbReference type="NCBI Taxonomy" id="883069"/>
    <lineage>
        <taxon>Bacteria</taxon>
        <taxon>Bacillati</taxon>
        <taxon>Actinomycetota</taxon>
        <taxon>Actinomycetes</taxon>
        <taxon>Actinomycetales</taxon>
        <taxon>Actinomycetaceae</taxon>
        <taxon>Gleimia</taxon>
    </lineage>
</organism>
<feature type="compositionally biased region" description="Low complexity" evidence="1">
    <location>
        <begin position="63"/>
        <end position="83"/>
    </location>
</feature>
<feature type="domain" description="SpaA-like prealbumin fold" evidence="4">
    <location>
        <begin position="464"/>
        <end position="584"/>
    </location>
</feature>
<evidence type="ECO:0000313" key="5">
    <source>
        <dbReference type="EMBL" id="EPD31392.1"/>
    </source>
</evidence>
<feature type="compositionally biased region" description="Basic and acidic residues" evidence="1">
    <location>
        <begin position="88"/>
        <end position="98"/>
    </location>
</feature>
<gene>
    <name evidence="5" type="ORF">HMPREF9238_01163</name>
</gene>
<feature type="compositionally biased region" description="Basic and acidic residues" evidence="1">
    <location>
        <begin position="132"/>
        <end position="142"/>
    </location>
</feature>
<evidence type="ECO:0000256" key="1">
    <source>
        <dbReference type="SAM" id="MobiDB-lite"/>
    </source>
</evidence>
<dbReference type="InterPro" id="IPR048834">
    <property type="entry name" value="SpaA_pre-album"/>
</dbReference>
<feature type="transmembrane region" description="Helical" evidence="2">
    <location>
        <begin position="603"/>
        <end position="621"/>
    </location>
</feature>
<keyword evidence="2" id="KW-0812">Transmembrane</keyword>
<keyword evidence="3" id="KW-0732">Signal</keyword>
<accession>A0A9W5RFD1</accession>
<feature type="compositionally biased region" description="Polar residues" evidence="1">
    <location>
        <begin position="48"/>
        <end position="60"/>
    </location>
</feature>
<evidence type="ECO:0000256" key="2">
    <source>
        <dbReference type="SAM" id="Phobius"/>
    </source>
</evidence>
<sequence>MQTHTRKIKVLTHVLAACAAATALTIGGLPVTSAHAERGADTPPATETGVSETVSNTEAANGTVASTPESEESSATANNEAATGTDITQERAGAKQDSPEAAPEEDVPFAGGNDGDSDGDEPYVPDEPSGGDGEHTGDGDDSHYYWVNVGTDLKYPDRNKLVQFKVSDDLNKIERVRDFSAAFKSGYGDIAVSQDGKTMWGLQYIGIWSNNFPSLSKHDAITGEQEWWKPLRIDDGSKKGKQLPRSAFDIFDIARPQANALSYDNQGRLLFSSAKAKHGQIFAAYPDLAEGKDFVPVKEIAAKWPVQGGRQLSSAGDFVIGPDGALYGLATNDEFDANGPSYLVRWEFDKETNDFAEKGVVVGKTEKPGFGLARIDNKLFMALTSATHGSAKGNATLQFDLTNAKPQDPSVKLKDIPFLNSTIVEMAPLGGVTWGATSQAEGGPAPNEGYLIVRKNFVESKDRPTGRARETDQVQLWSTRTDGSRLTAAVETTGNKPGVQKEEHIEYVKAGSKHLVYEKLVGSDKATFDDYTVSVSCTAVDAQGNPTGENLSVTAPKKAENTQTSELNVSKVPGATTICTFSNDGDLGPLEGELPFTGVEQDIWATLGTLLFAFLLGAPVLRGSNKTRRDA</sequence>
<name>A0A9W5RFD1_9ACTO</name>
<keyword evidence="2" id="KW-0472">Membrane</keyword>
<dbReference type="AlphaFoldDB" id="A0A9W5RFD1"/>
<proteinExistence type="predicted"/>
<feature type="chain" id="PRO_5040776534" description="SpaA-like prealbumin fold domain-containing protein" evidence="3">
    <location>
        <begin position="37"/>
        <end position="631"/>
    </location>
</feature>
<comment type="caution">
    <text evidence="5">The sequence shown here is derived from an EMBL/GenBank/DDBJ whole genome shotgun (WGS) entry which is preliminary data.</text>
</comment>